<accession>A0A9P5ZZ49</accession>
<evidence type="ECO:0000313" key="2">
    <source>
        <dbReference type="EMBL" id="KAF9495763.1"/>
    </source>
</evidence>
<sequence length="180" mass="20297">MFAKLTLFNGADSTPTSKNDYERTFFSKGTDSKVVVKLTAPLWKMESLSQLLGHQGGEGVLPTEEKWKAAGTILFDVGPETIAIFITTLQGEWKLEGYVVTLKHERKRAKKVGSRRRKSNTSRRTRQSSTLRWVPPNISQPRALTTGLSQITRRTINQTSEARHHSETVGLDQPFLELRT</sequence>
<evidence type="ECO:0000256" key="1">
    <source>
        <dbReference type="SAM" id="MobiDB-lite"/>
    </source>
</evidence>
<name>A0A9P5ZZ49_PLEER</name>
<feature type="region of interest" description="Disordered" evidence="1">
    <location>
        <begin position="109"/>
        <end position="130"/>
    </location>
</feature>
<evidence type="ECO:0000313" key="3">
    <source>
        <dbReference type="Proteomes" id="UP000807025"/>
    </source>
</evidence>
<protein>
    <submittedName>
        <fullName evidence="2">Uncharacterized protein</fullName>
    </submittedName>
</protein>
<comment type="caution">
    <text evidence="2">The sequence shown here is derived from an EMBL/GenBank/DDBJ whole genome shotgun (WGS) entry which is preliminary data.</text>
</comment>
<dbReference type="EMBL" id="MU154559">
    <property type="protein sequence ID" value="KAF9495763.1"/>
    <property type="molecule type" value="Genomic_DNA"/>
</dbReference>
<proteinExistence type="predicted"/>
<reference evidence="2" key="1">
    <citation type="submission" date="2020-11" db="EMBL/GenBank/DDBJ databases">
        <authorList>
            <consortium name="DOE Joint Genome Institute"/>
            <person name="Ahrendt S."/>
            <person name="Riley R."/>
            <person name="Andreopoulos W."/>
            <person name="Labutti K."/>
            <person name="Pangilinan J."/>
            <person name="Ruiz-Duenas F.J."/>
            <person name="Barrasa J.M."/>
            <person name="Sanchez-Garcia M."/>
            <person name="Camarero S."/>
            <person name="Miyauchi S."/>
            <person name="Serrano A."/>
            <person name="Linde D."/>
            <person name="Babiker R."/>
            <person name="Drula E."/>
            <person name="Ayuso-Fernandez I."/>
            <person name="Pacheco R."/>
            <person name="Padilla G."/>
            <person name="Ferreira P."/>
            <person name="Barriuso J."/>
            <person name="Kellner H."/>
            <person name="Castanera R."/>
            <person name="Alfaro M."/>
            <person name="Ramirez L."/>
            <person name="Pisabarro A.G."/>
            <person name="Kuo A."/>
            <person name="Tritt A."/>
            <person name="Lipzen A."/>
            <person name="He G."/>
            <person name="Yan M."/>
            <person name="Ng V."/>
            <person name="Cullen D."/>
            <person name="Martin F."/>
            <person name="Rosso M.-N."/>
            <person name="Henrissat B."/>
            <person name="Hibbett D."/>
            <person name="Martinez A.T."/>
            <person name="Grigoriev I.V."/>
        </authorList>
    </citation>
    <scope>NUCLEOTIDE SEQUENCE</scope>
    <source>
        <strain evidence="2">ATCC 90797</strain>
    </source>
</reference>
<dbReference type="Proteomes" id="UP000807025">
    <property type="component" value="Unassembled WGS sequence"/>
</dbReference>
<organism evidence="2 3">
    <name type="scientific">Pleurotus eryngii</name>
    <name type="common">Boletus of the steppes</name>
    <dbReference type="NCBI Taxonomy" id="5323"/>
    <lineage>
        <taxon>Eukaryota</taxon>
        <taxon>Fungi</taxon>
        <taxon>Dikarya</taxon>
        <taxon>Basidiomycota</taxon>
        <taxon>Agaricomycotina</taxon>
        <taxon>Agaricomycetes</taxon>
        <taxon>Agaricomycetidae</taxon>
        <taxon>Agaricales</taxon>
        <taxon>Pleurotineae</taxon>
        <taxon>Pleurotaceae</taxon>
        <taxon>Pleurotus</taxon>
    </lineage>
</organism>
<gene>
    <name evidence="2" type="ORF">BDN71DRAFT_1506517</name>
</gene>
<dbReference type="AlphaFoldDB" id="A0A9P5ZZ49"/>
<keyword evidence="3" id="KW-1185">Reference proteome</keyword>
<feature type="region of interest" description="Disordered" evidence="1">
    <location>
        <begin position="158"/>
        <end position="180"/>
    </location>
</feature>
<feature type="compositionally biased region" description="Basic residues" evidence="1">
    <location>
        <begin position="109"/>
        <end position="126"/>
    </location>
</feature>